<accession>A0ABT0PKR4</accession>
<gene>
    <name evidence="1" type="ORF">M3P05_18780</name>
</gene>
<name>A0ABT0PKR4_9GAMM</name>
<dbReference type="RefSeq" id="WP_249701643.1">
    <property type="nucleotide sequence ID" value="NZ_JAMFLX010000039.1"/>
</dbReference>
<proteinExistence type="predicted"/>
<evidence type="ECO:0000313" key="1">
    <source>
        <dbReference type="EMBL" id="MCL6271969.1"/>
    </source>
</evidence>
<dbReference type="EMBL" id="JAMFLX010000039">
    <property type="protein sequence ID" value="MCL6271969.1"/>
    <property type="molecule type" value="Genomic_DNA"/>
</dbReference>
<comment type="caution">
    <text evidence="1">The sequence shown here is derived from an EMBL/GenBank/DDBJ whole genome shotgun (WGS) entry which is preliminary data.</text>
</comment>
<dbReference type="Proteomes" id="UP001203338">
    <property type="component" value="Unassembled WGS sequence"/>
</dbReference>
<organism evidence="1 2">
    <name type="scientific">Parendozoicomonas callyspongiae</name>
    <dbReference type="NCBI Taxonomy" id="2942213"/>
    <lineage>
        <taxon>Bacteria</taxon>
        <taxon>Pseudomonadati</taxon>
        <taxon>Pseudomonadota</taxon>
        <taxon>Gammaproteobacteria</taxon>
        <taxon>Oceanospirillales</taxon>
        <taxon>Endozoicomonadaceae</taxon>
        <taxon>Parendozoicomonas</taxon>
    </lineage>
</organism>
<keyword evidence="2" id="KW-1185">Reference proteome</keyword>
<protein>
    <submittedName>
        <fullName evidence="1">Uncharacterized protein</fullName>
    </submittedName>
</protein>
<sequence length="465" mass="52713">MLSDRSRSIILISLGLIGLLMLCVPISRAYGDDTDLPVLSVYMTNAGARLTFGTSLSPLPLYELTINTWDRTDLYGDPPNLVLNNSPLKYFRYLLTEAKPFILKQLLAHKEWMDAPLQVYIGAAGADKAETMSIPDRSVLSYLNPRQLKQCYNPELSRKDFYQCAFTHEVNEILHRPPLSPKIDMIVEQDTHLINSMAWFHAQRLHKAKPGQPAIVIHSTSISQPYLMKDGQVIPLEGWMPPALQKKGGTYQIGEEFQNYLNSTDSSDLIDAIEHDQRSYNHPLGQKENFKRLKRGKGYNNYGRIVGETGVEINKQHLKQNGLNTNSLAYSKAVQIAMPMIEKARKAFVQLTLALYARNQNLFDGHYPHIIIVGEESDILFPNLSTFHSTVWNVISEARPSVGDWQRTVTLKRKELADSDKMKAWLENDAGHIVQNVSILPVTKFARYQHRASVKRLNPGLYSNP</sequence>
<evidence type="ECO:0000313" key="2">
    <source>
        <dbReference type="Proteomes" id="UP001203338"/>
    </source>
</evidence>
<reference evidence="1 2" key="1">
    <citation type="submission" date="2022-05" db="EMBL/GenBank/DDBJ databases">
        <authorList>
            <person name="Park J.-S."/>
        </authorList>
    </citation>
    <scope>NUCLEOTIDE SEQUENCE [LARGE SCALE GENOMIC DNA]</scope>
    <source>
        <strain evidence="1 2">2012CJ34-2</strain>
    </source>
</reference>